<feature type="region of interest" description="Disordered" evidence="1">
    <location>
        <begin position="1"/>
        <end position="147"/>
    </location>
</feature>
<sequence>MHRGLVHLNRRRPGGDQERLGRVRDRLRPPQLRHHHPARPGLVPVQRHRHRQRGLRRRQRRPGGGLQHLQQRLRHPHQDQRRPRRLHPERHRRQRAPEQRPQRGPRRRRRRRPPRRAVQPARRAKGGRRENQERVGRGRAAARVAGGDPERAIHADMPLQREALRVEARRGVEVQGRPWRRARGAAVAVRGARQQLCVLRWVLQLVVPSWVSYGLLLRSSVLVFSFGFSFICVFEIHVCLCFT</sequence>
<keyword evidence="2" id="KW-1133">Transmembrane helix</keyword>
<keyword evidence="2" id="KW-0472">Membrane</keyword>
<dbReference type="EMBL" id="GBRH01211860">
    <property type="protein sequence ID" value="JAD86035.1"/>
    <property type="molecule type" value="Transcribed_RNA"/>
</dbReference>
<evidence type="ECO:0000256" key="2">
    <source>
        <dbReference type="SAM" id="Phobius"/>
    </source>
</evidence>
<protein>
    <submittedName>
        <fullName evidence="3">Uncharacterized protein</fullName>
    </submittedName>
</protein>
<feature type="compositionally biased region" description="Basic and acidic residues" evidence="1">
    <location>
        <begin position="127"/>
        <end position="136"/>
    </location>
</feature>
<feature type="compositionally biased region" description="Basic residues" evidence="1">
    <location>
        <begin position="103"/>
        <end position="115"/>
    </location>
</feature>
<reference evidence="3" key="1">
    <citation type="submission" date="2014-09" db="EMBL/GenBank/DDBJ databases">
        <authorList>
            <person name="Magalhaes I.L.F."/>
            <person name="Oliveira U."/>
            <person name="Santos F.R."/>
            <person name="Vidigal T.H.D.A."/>
            <person name="Brescovit A.D."/>
            <person name="Santos A.J."/>
        </authorList>
    </citation>
    <scope>NUCLEOTIDE SEQUENCE</scope>
    <source>
        <tissue evidence="3">Shoot tissue taken approximately 20 cm above the soil surface</tissue>
    </source>
</reference>
<feature type="transmembrane region" description="Helical" evidence="2">
    <location>
        <begin position="222"/>
        <end position="242"/>
    </location>
</feature>
<evidence type="ECO:0000313" key="3">
    <source>
        <dbReference type="EMBL" id="JAD86035.1"/>
    </source>
</evidence>
<dbReference type="AlphaFoldDB" id="A0A0A9DK48"/>
<feature type="compositionally biased region" description="Basic and acidic residues" evidence="1">
    <location>
        <begin position="13"/>
        <end position="28"/>
    </location>
</feature>
<feature type="compositionally biased region" description="Basic residues" evidence="1">
    <location>
        <begin position="1"/>
        <end position="12"/>
    </location>
</feature>
<organism evidence="3">
    <name type="scientific">Arundo donax</name>
    <name type="common">Giant reed</name>
    <name type="synonym">Donax arundinaceus</name>
    <dbReference type="NCBI Taxonomy" id="35708"/>
    <lineage>
        <taxon>Eukaryota</taxon>
        <taxon>Viridiplantae</taxon>
        <taxon>Streptophyta</taxon>
        <taxon>Embryophyta</taxon>
        <taxon>Tracheophyta</taxon>
        <taxon>Spermatophyta</taxon>
        <taxon>Magnoliopsida</taxon>
        <taxon>Liliopsida</taxon>
        <taxon>Poales</taxon>
        <taxon>Poaceae</taxon>
        <taxon>PACMAD clade</taxon>
        <taxon>Arundinoideae</taxon>
        <taxon>Arundineae</taxon>
        <taxon>Arundo</taxon>
    </lineage>
</organism>
<reference evidence="3" key="2">
    <citation type="journal article" date="2015" name="Data Brief">
        <title>Shoot transcriptome of the giant reed, Arundo donax.</title>
        <authorList>
            <person name="Barrero R.A."/>
            <person name="Guerrero F.D."/>
            <person name="Moolhuijzen P."/>
            <person name="Goolsby J.A."/>
            <person name="Tidwell J."/>
            <person name="Bellgard S.E."/>
            <person name="Bellgard M.I."/>
        </authorList>
    </citation>
    <scope>NUCLEOTIDE SEQUENCE</scope>
    <source>
        <tissue evidence="3">Shoot tissue taken approximately 20 cm above the soil surface</tissue>
    </source>
</reference>
<proteinExistence type="predicted"/>
<feature type="compositionally biased region" description="Basic residues" evidence="1">
    <location>
        <begin position="46"/>
        <end position="61"/>
    </location>
</feature>
<feature type="compositionally biased region" description="Low complexity" evidence="1">
    <location>
        <begin position="138"/>
        <end position="147"/>
    </location>
</feature>
<evidence type="ECO:0000256" key="1">
    <source>
        <dbReference type="SAM" id="MobiDB-lite"/>
    </source>
</evidence>
<accession>A0A0A9DK48</accession>
<name>A0A0A9DK48_ARUDO</name>
<keyword evidence="2" id="KW-0812">Transmembrane</keyword>
<feature type="compositionally biased region" description="Basic residues" evidence="1">
    <location>
        <begin position="82"/>
        <end position="94"/>
    </location>
</feature>